<feature type="chain" id="PRO_5034743726" evidence="1">
    <location>
        <begin position="28"/>
        <end position="179"/>
    </location>
</feature>
<evidence type="ECO:0000313" key="2">
    <source>
        <dbReference type="Proteomes" id="UP000675920"/>
    </source>
</evidence>
<name>A0A8B6X355_9BURK</name>
<feature type="signal peptide" evidence="1">
    <location>
        <begin position="1"/>
        <end position="27"/>
    </location>
</feature>
<dbReference type="Proteomes" id="UP000675920">
    <property type="component" value="Unplaced"/>
</dbReference>
<evidence type="ECO:0000256" key="1">
    <source>
        <dbReference type="SAM" id="SignalP"/>
    </source>
</evidence>
<sequence>MRSLPTARRALTIALLVAGFGTGPADAQVITYTRDADNPDRFPFMQSKSATISTNTVNTFIQFATPTGKRYFIETVTLQCSTPSASDSFPQIYLSVTQNTGPSSSTGYSLTPLALSYRGRETFSSRYIYSGSATLNGVFSDPVYYVAGGGNGISLNVYHTDTTVQPSCTGFISGHAFQP</sequence>
<evidence type="ECO:0000313" key="3">
    <source>
        <dbReference type="RefSeq" id="WP_028311190.1"/>
    </source>
</evidence>
<reference evidence="3" key="1">
    <citation type="submission" date="2025-08" db="UniProtKB">
        <authorList>
            <consortium name="RefSeq"/>
        </authorList>
    </citation>
    <scope>IDENTIFICATION</scope>
</reference>
<organism evidence="2 3">
    <name type="scientific">Derxia gummosa DSM 723</name>
    <dbReference type="NCBI Taxonomy" id="1121388"/>
    <lineage>
        <taxon>Bacteria</taxon>
        <taxon>Pseudomonadati</taxon>
        <taxon>Pseudomonadota</taxon>
        <taxon>Betaproteobacteria</taxon>
        <taxon>Burkholderiales</taxon>
        <taxon>Alcaligenaceae</taxon>
        <taxon>Derxia</taxon>
    </lineage>
</organism>
<keyword evidence="2" id="KW-1185">Reference proteome</keyword>
<accession>A0A8B6X355</accession>
<keyword evidence="1" id="KW-0732">Signal</keyword>
<protein>
    <submittedName>
        <fullName evidence="3">Uncharacterized protein</fullName>
    </submittedName>
</protein>
<dbReference type="AlphaFoldDB" id="A0A8B6X355"/>
<dbReference type="RefSeq" id="WP_028311190.1">
    <property type="nucleotide sequence ID" value="NZ_AXWS01000008.1"/>
</dbReference>
<proteinExistence type="predicted"/>